<protein>
    <submittedName>
        <fullName evidence="6">Polysaccharide flippase transporter</fullName>
    </submittedName>
</protein>
<dbReference type="InterPro" id="IPR002797">
    <property type="entry name" value="Polysacc_synth"/>
</dbReference>
<keyword evidence="7" id="KW-1185">Reference proteome</keyword>
<keyword evidence="4 5" id="KW-0472">Membrane</keyword>
<feature type="transmembrane region" description="Helical" evidence="5">
    <location>
        <begin position="211"/>
        <end position="227"/>
    </location>
</feature>
<feature type="transmembrane region" description="Helical" evidence="5">
    <location>
        <begin position="320"/>
        <end position="345"/>
    </location>
</feature>
<organism evidence="6 7">
    <name type="scientific">Pseudoscardovia suis</name>
    <dbReference type="NCBI Taxonomy" id="987063"/>
    <lineage>
        <taxon>Bacteria</taxon>
        <taxon>Bacillati</taxon>
        <taxon>Actinomycetota</taxon>
        <taxon>Actinomycetes</taxon>
        <taxon>Bifidobacteriales</taxon>
        <taxon>Bifidobacteriaceae</taxon>
        <taxon>Pseudoscardovia</taxon>
    </lineage>
</organism>
<dbReference type="CDD" id="cd13128">
    <property type="entry name" value="MATE_Wzx_like"/>
    <property type="match status" value="1"/>
</dbReference>
<accession>A0A261EW35</accession>
<feature type="transmembrane region" description="Helical" evidence="5">
    <location>
        <begin position="169"/>
        <end position="190"/>
    </location>
</feature>
<dbReference type="EMBL" id="MWWQ01000010">
    <property type="protein sequence ID" value="OZG51079.1"/>
    <property type="molecule type" value="Genomic_DNA"/>
</dbReference>
<dbReference type="AlphaFoldDB" id="A0A261EW35"/>
<dbReference type="RefSeq" id="WP_094691497.1">
    <property type="nucleotide sequence ID" value="NZ_MWWQ01000010.1"/>
</dbReference>
<evidence type="ECO:0000256" key="2">
    <source>
        <dbReference type="ARBA" id="ARBA00022692"/>
    </source>
</evidence>
<gene>
    <name evidence="6" type="ORF">PSSU_1147</name>
</gene>
<dbReference type="Pfam" id="PF01943">
    <property type="entry name" value="Polysacc_synt"/>
    <property type="match status" value="1"/>
</dbReference>
<feature type="transmembrane region" description="Helical" evidence="5">
    <location>
        <begin position="141"/>
        <end position="163"/>
    </location>
</feature>
<evidence type="ECO:0000313" key="7">
    <source>
        <dbReference type="Proteomes" id="UP000216454"/>
    </source>
</evidence>
<feature type="transmembrane region" description="Helical" evidence="5">
    <location>
        <begin position="415"/>
        <end position="434"/>
    </location>
</feature>
<feature type="transmembrane region" description="Helical" evidence="5">
    <location>
        <begin position="111"/>
        <end position="129"/>
    </location>
</feature>
<evidence type="ECO:0000256" key="4">
    <source>
        <dbReference type="ARBA" id="ARBA00023136"/>
    </source>
</evidence>
<feature type="transmembrane region" description="Helical" evidence="5">
    <location>
        <begin position="48"/>
        <end position="65"/>
    </location>
</feature>
<proteinExistence type="predicted"/>
<sequence>MAKSIKVNALLNFSKQVVSTIFPLITVPYATRILGAKDYGAVNYTNSIISYFVLLAGLGISTYATREGARIRKDKQKLAQFASEVFSINVVSCALAYVLLFILLLCWKGERAYIALLVIQSFAIAANTFGMDWINTVFEDYAYLTIRYICFQVLSLLALLIFVHSPNDSAIYAFCTILPTFGGNICNLWYVRRYVKVRLTRHLHLKQHIRAILTLFANNLASVIYLSSDQTLLGILKDSRAVGLYSLPVKIYTVIQGAFNAMTYVMVPRLSALIAGNDDRAIQRLLDNTFRVLLTVVIPASIGLAFLSQDIIVVLSGEEYASGTIVLRIMSVTLLFSVFNCFFANGILIPFRLEGDFLVATSIAALMNLGLNFLFIPLWGINGAAFTTLLSELYILCHVGYSSRKIYVPSFSSKFVFSILLGSLAVAGVCWVVETFVSQSLLRIILAVFGSMVAYALIEIITGNDMAKELISSTFKRLSTIVHKHE</sequence>
<evidence type="ECO:0000256" key="1">
    <source>
        <dbReference type="ARBA" id="ARBA00004141"/>
    </source>
</evidence>
<comment type="subcellular location">
    <subcellularLocation>
        <location evidence="1">Membrane</location>
        <topology evidence="1">Multi-pass membrane protein</topology>
    </subcellularLocation>
</comment>
<evidence type="ECO:0000313" key="6">
    <source>
        <dbReference type="EMBL" id="OZG51079.1"/>
    </source>
</evidence>
<keyword evidence="3 5" id="KW-1133">Transmembrane helix</keyword>
<reference evidence="6 7" key="1">
    <citation type="journal article" date="2017" name="BMC Genomics">
        <title>Comparative genomic and phylogenomic analyses of the Bifidobacteriaceae family.</title>
        <authorList>
            <person name="Lugli G.A."/>
            <person name="Milani C."/>
            <person name="Turroni F."/>
            <person name="Duranti S."/>
            <person name="Mancabelli L."/>
            <person name="Mangifesta M."/>
            <person name="Ferrario C."/>
            <person name="Modesto M."/>
            <person name="Mattarelli P."/>
            <person name="Jiri K."/>
            <person name="van Sinderen D."/>
            <person name="Ventura M."/>
        </authorList>
    </citation>
    <scope>NUCLEOTIDE SEQUENCE [LARGE SCALE GENOMIC DNA]</scope>
    <source>
        <strain evidence="6 7">DSM 24744</strain>
    </source>
</reference>
<name>A0A261EW35_9BIFI</name>
<evidence type="ECO:0000256" key="3">
    <source>
        <dbReference type="ARBA" id="ARBA00022989"/>
    </source>
</evidence>
<keyword evidence="2 5" id="KW-0812">Transmembrane</keyword>
<feature type="transmembrane region" description="Helical" evidence="5">
    <location>
        <begin position="440"/>
        <end position="458"/>
    </location>
</feature>
<feature type="transmembrane region" description="Helical" evidence="5">
    <location>
        <begin position="357"/>
        <end position="378"/>
    </location>
</feature>
<dbReference type="GO" id="GO:0016020">
    <property type="term" value="C:membrane"/>
    <property type="evidence" value="ECO:0007669"/>
    <property type="project" value="UniProtKB-SubCell"/>
</dbReference>
<dbReference type="OrthoDB" id="103403at2"/>
<feature type="transmembrane region" description="Helical" evidence="5">
    <location>
        <begin position="288"/>
        <end position="308"/>
    </location>
</feature>
<dbReference type="Proteomes" id="UP000216454">
    <property type="component" value="Unassembled WGS sequence"/>
</dbReference>
<dbReference type="PANTHER" id="PTHR43424:SF1">
    <property type="entry name" value="LOCUS PUTATIVE PROTEIN 1-RELATED"/>
    <property type="match status" value="1"/>
</dbReference>
<dbReference type="InterPro" id="IPR052556">
    <property type="entry name" value="PolySynth_Transporter"/>
</dbReference>
<dbReference type="PANTHER" id="PTHR43424">
    <property type="entry name" value="LOCUS PUTATIVE PROTEIN 1-RELATED"/>
    <property type="match status" value="1"/>
</dbReference>
<comment type="caution">
    <text evidence="6">The sequence shown here is derived from an EMBL/GenBank/DDBJ whole genome shotgun (WGS) entry which is preliminary data.</text>
</comment>
<feature type="transmembrane region" description="Helical" evidence="5">
    <location>
        <begin position="86"/>
        <end position="105"/>
    </location>
</feature>
<feature type="transmembrane region" description="Helical" evidence="5">
    <location>
        <begin position="247"/>
        <end position="267"/>
    </location>
</feature>
<evidence type="ECO:0000256" key="5">
    <source>
        <dbReference type="SAM" id="Phobius"/>
    </source>
</evidence>